<dbReference type="EMBL" id="CM012437">
    <property type="protein sequence ID" value="RVE76104.1"/>
    <property type="molecule type" value="Genomic_DNA"/>
</dbReference>
<reference evidence="1 2" key="2">
    <citation type="submission" date="2019-01" db="EMBL/GenBank/DDBJ databases">
        <title>A chromosome length genome reference of the Java medaka (oryzias javanicus).</title>
        <authorList>
            <person name="Herpin A."/>
            <person name="Takehana Y."/>
            <person name="Naruse K."/>
            <person name="Ansai S."/>
            <person name="Kawaguchi M."/>
        </authorList>
    </citation>
    <scope>NUCLEOTIDE SEQUENCE [LARGE SCALE GENOMIC DNA]</scope>
    <source>
        <strain evidence="1">RS831</strain>
        <tissue evidence="1">Whole body</tissue>
    </source>
</reference>
<evidence type="ECO:0000313" key="2">
    <source>
        <dbReference type="Proteomes" id="UP000283210"/>
    </source>
</evidence>
<dbReference type="Proteomes" id="UP000283210">
    <property type="component" value="Chromosome 1"/>
</dbReference>
<gene>
    <name evidence="1" type="ORF">OJAV_G00005810</name>
</gene>
<organism evidence="1 2">
    <name type="scientific">Oryzias javanicus</name>
    <name type="common">Javanese ricefish</name>
    <name type="synonym">Aplocheilus javanicus</name>
    <dbReference type="NCBI Taxonomy" id="123683"/>
    <lineage>
        <taxon>Eukaryota</taxon>
        <taxon>Metazoa</taxon>
        <taxon>Chordata</taxon>
        <taxon>Craniata</taxon>
        <taxon>Vertebrata</taxon>
        <taxon>Euteleostomi</taxon>
        <taxon>Actinopterygii</taxon>
        <taxon>Neopterygii</taxon>
        <taxon>Teleostei</taxon>
        <taxon>Neoteleostei</taxon>
        <taxon>Acanthomorphata</taxon>
        <taxon>Ovalentaria</taxon>
        <taxon>Atherinomorphae</taxon>
        <taxon>Beloniformes</taxon>
        <taxon>Adrianichthyidae</taxon>
        <taxon>Oryziinae</taxon>
        <taxon>Oryzias</taxon>
    </lineage>
</organism>
<keyword evidence="2" id="KW-1185">Reference proteome</keyword>
<protein>
    <submittedName>
        <fullName evidence="1">Uncharacterized protein</fullName>
    </submittedName>
</protein>
<evidence type="ECO:0000313" key="1">
    <source>
        <dbReference type="EMBL" id="RVE76104.1"/>
    </source>
</evidence>
<name>A0A3S2N8W2_ORYJA</name>
<reference evidence="1 2" key="1">
    <citation type="submission" date="2018-11" db="EMBL/GenBank/DDBJ databases">
        <authorList>
            <person name="Lopez-Roques C."/>
            <person name="Donnadieu C."/>
            <person name="Bouchez O."/>
            <person name="Klopp C."/>
            <person name="Cabau C."/>
            <person name="Zahm M."/>
        </authorList>
    </citation>
    <scope>NUCLEOTIDE SEQUENCE [LARGE SCALE GENOMIC DNA]</scope>
    <source>
        <strain evidence="1">RS831</strain>
        <tissue evidence="1">Whole body</tissue>
    </source>
</reference>
<accession>A0A3S2N8W2</accession>
<proteinExistence type="predicted"/>
<dbReference type="AlphaFoldDB" id="A0A3S2N8W2"/>
<sequence>MLLRLELKYSKVSLVTCSLGAVLGVPAGIGTHLIISAARWLPTFGILQPRVPITNHLWISPLSCLTATDSALPAHRVLQLQKDKGTPLTSPNLGHHLKTPVQPLLSSLRSQSLSTTSACTPTPDSDAGRCFIVGDVFETRREEQ</sequence>